<dbReference type="Pfam" id="PF13905">
    <property type="entry name" value="Thioredoxin_8"/>
    <property type="match status" value="1"/>
</dbReference>
<dbReference type="Proteomes" id="UP001336835">
    <property type="component" value="Unassembled WGS sequence"/>
</dbReference>
<keyword evidence="2" id="KW-0201">Cytochrome c-type biogenesis</keyword>
<dbReference type="InterPro" id="IPR012336">
    <property type="entry name" value="Thioredoxin-like_fold"/>
</dbReference>
<organism evidence="7 8">
    <name type="scientific">Pedobacter albus</name>
    <dbReference type="NCBI Taxonomy" id="3113905"/>
    <lineage>
        <taxon>Bacteria</taxon>
        <taxon>Pseudomonadati</taxon>
        <taxon>Bacteroidota</taxon>
        <taxon>Sphingobacteriia</taxon>
        <taxon>Sphingobacteriales</taxon>
        <taxon>Sphingobacteriaceae</taxon>
        <taxon>Pedobacter</taxon>
    </lineage>
</organism>
<evidence type="ECO:0000256" key="5">
    <source>
        <dbReference type="SAM" id="SignalP"/>
    </source>
</evidence>
<evidence type="ECO:0000256" key="2">
    <source>
        <dbReference type="ARBA" id="ARBA00022748"/>
    </source>
</evidence>
<keyword evidence="3" id="KW-1015">Disulfide bond</keyword>
<proteinExistence type="predicted"/>
<sequence>MKNHFLLIGLWLVTATAFAQNVNVKGIVKNSTDSVIAFRKNGFNAITRARDGQRYKAKLNSKGEFQITLPEKAIQEWLIEQGDQFALLDLCTGHDLNLVIDFTQIMRNRVSATGPNAAEVNFLSYLDKKQNEKYGDFYKKLNGLNPAEVLKLRKERAEFQLATLEDYRRQNKLGDDYYQWLKTLYKYEPYERTLVEQLSTELRADSNYVTLLTANGFNDDYAAMHSSEYNDLANYYMHFKMNGSKFPLKIADFFEFGTKDNLSGLTKQVFLTRQMIFFAANSKDSLYNALLQKFKASVTNKQLLQLVADERNAYWARLAESDRSKENVSQSASLNEIFKKYKGKVIYLDFWASWCAPCRGEMPNARQLKNKLKGKDVVFLYFGYNDKKENWLAARKELEIEGEHYLLSPQLIGEANQLFQITGIPHYVIIGKDGSIIDKKANRPLDAFEQLSKLADGK</sequence>
<dbReference type="EMBL" id="JAZDQT010000002">
    <property type="protein sequence ID" value="MEE1945633.1"/>
    <property type="molecule type" value="Genomic_DNA"/>
</dbReference>
<evidence type="ECO:0000313" key="8">
    <source>
        <dbReference type="Proteomes" id="UP001336835"/>
    </source>
</evidence>
<dbReference type="SUPFAM" id="SSF52833">
    <property type="entry name" value="Thioredoxin-like"/>
    <property type="match status" value="1"/>
</dbReference>
<feature type="signal peptide" evidence="5">
    <location>
        <begin position="1"/>
        <end position="19"/>
    </location>
</feature>
<gene>
    <name evidence="7" type="ORF">VRU48_10995</name>
</gene>
<dbReference type="PROSITE" id="PS51352">
    <property type="entry name" value="THIOREDOXIN_2"/>
    <property type="match status" value="1"/>
</dbReference>
<feature type="domain" description="Thioredoxin" evidence="6">
    <location>
        <begin position="285"/>
        <end position="457"/>
    </location>
</feature>
<accession>A0ABU7I835</accession>
<comment type="caution">
    <text evidence="7">The sequence shown here is derived from an EMBL/GenBank/DDBJ whole genome shotgun (WGS) entry which is preliminary data.</text>
</comment>
<feature type="chain" id="PRO_5046081584" evidence="5">
    <location>
        <begin position="20"/>
        <end position="458"/>
    </location>
</feature>
<evidence type="ECO:0000256" key="1">
    <source>
        <dbReference type="ARBA" id="ARBA00004196"/>
    </source>
</evidence>
<dbReference type="RefSeq" id="WP_330107972.1">
    <property type="nucleotide sequence ID" value="NZ_JAZDQT010000002.1"/>
</dbReference>
<dbReference type="PANTHER" id="PTHR42852">
    <property type="entry name" value="THIOL:DISULFIDE INTERCHANGE PROTEIN DSBE"/>
    <property type="match status" value="1"/>
</dbReference>
<dbReference type="InterPro" id="IPR036249">
    <property type="entry name" value="Thioredoxin-like_sf"/>
</dbReference>
<evidence type="ECO:0000313" key="7">
    <source>
        <dbReference type="EMBL" id="MEE1945633.1"/>
    </source>
</evidence>
<dbReference type="PANTHER" id="PTHR42852:SF6">
    <property type="entry name" value="THIOL:DISULFIDE INTERCHANGE PROTEIN DSBE"/>
    <property type="match status" value="1"/>
</dbReference>
<comment type="subcellular location">
    <subcellularLocation>
        <location evidence="1">Cell envelope</location>
    </subcellularLocation>
</comment>
<keyword evidence="8" id="KW-1185">Reference proteome</keyword>
<evidence type="ECO:0000256" key="3">
    <source>
        <dbReference type="ARBA" id="ARBA00023157"/>
    </source>
</evidence>
<dbReference type="InterPro" id="IPR050553">
    <property type="entry name" value="Thioredoxin_ResA/DsbE_sf"/>
</dbReference>
<evidence type="ECO:0000259" key="6">
    <source>
        <dbReference type="PROSITE" id="PS51352"/>
    </source>
</evidence>
<keyword evidence="4" id="KW-0676">Redox-active center</keyword>
<dbReference type="Gene3D" id="3.40.30.10">
    <property type="entry name" value="Glutaredoxin"/>
    <property type="match status" value="1"/>
</dbReference>
<protein>
    <submittedName>
        <fullName evidence="7">TlpA disulfide reductase family protein</fullName>
    </submittedName>
</protein>
<name>A0ABU7I835_9SPHI</name>
<reference evidence="7 8" key="1">
    <citation type="submission" date="2024-01" db="EMBL/GenBank/DDBJ databases">
        <title>Pedobacter sp. nov., isolated from fresh soil.</title>
        <authorList>
            <person name="Le N.T.T."/>
        </authorList>
    </citation>
    <scope>NUCLEOTIDE SEQUENCE [LARGE SCALE GENOMIC DNA]</scope>
    <source>
        <strain evidence="7 8">KR3-3</strain>
    </source>
</reference>
<dbReference type="CDD" id="cd02966">
    <property type="entry name" value="TlpA_like_family"/>
    <property type="match status" value="1"/>
</dbReference>
<dbReference type="InterPro" id="IPR013766">
    <property type="entry name" value="Thioredoxin_domain"/>
</dbReference>
<evidence type="ECO:0000256" key="4">
    <source>
        <dbReference type="ARBA" id="ARBA00023284"/>
    </source>
</evidence>
<keyword evidence="5" id="KW-0732">Signal</keyword>